<keyword evidence="2" id="KW-0472">Membrane</keyword>
<feature type="transmembrane region" description="Helical" evidence="2">
    <location>
        <begin position="36"/>
        <end position="57"/>
    </location>
</feature>
<proteinExistence type="predicted"/>
<dbReference type="AlphaFoldDB" id="A0A9N9RBD0"/>
<reference evidence="3" key="1">
    <citation type="submission" date="2021-12" db="EMBL/GenBank/DDBJ databases">
        <authorList>
            <person name="King R."/>
        </authorList>
    </citation>
    <scope>NUCLEOTIDE SEQUENCE</scope>
</reference>
<dbReference type="EMBL" id="OU893336">
    <property type="protein sequence ID" value="CAG9793344.1"/>
    <property type="molecule type" value="Genomic_DNA"/>
</dbReference>
<protein>
    <submittedName>
        <fullName evidence="3">Uncharacterized protein</fullName>
    </submittedName>
</protein>
<name>A0A9N9RBD0_9NEOP</name>
<keyword evidence="4" id="KW-1185">Reference proteome</keyword>
<accession>A0A9N9RBD0</accession>
<dbReference type="OrthoDB" id="6856891at2759"/>
<keyword evidence="2" id="KW-0812">Transmembrane</keyword>
<evidence type="ECO:0000256" key="2">
    <source>
        <dbReference type="SAM" id="Phobius"/>
    </source>
</evidence>
<evidence type="ECO:0000313" key="3">
    <source>
        <dbReference type="EMBL" id="CAG9793344.1"/>
    </source>
</evidence>
<gene>
    <name evidence="3" type="ORF">DIATSA_LOCUS10796</name>
</gene>
<dbReference type="Proteomes" id="UP001153714">
    <property type="component" value="Chromosome 5"/>
</dbReference>
<sequence length="105" mass="12175">MYRGLKPTRLWHLTSRKRFLQLLNSRKDQMPQRDQYQLFGLILSSVIGIAFTYGVFAEKKKIQSVIRSDGTCGPEKSNKPSCKPPKQPCMEEKPKPYKPCRDTDN</sequence>
<reference evidence="3" key="2">
    <citation type="submission" date="2022-10" db="EMBL/GenBank/DDBJ databases">
        <authorList>
            <consortium name="ENA_rothamsted_submissions"/>
            <consortium name="culmorum"/>
            <person name="King R."/>
        </authorList>
    </citation>
    <scope>NUCLEOTIDE SEQUENCE</scope>
</reference>
<evidence type="ECO:0000313" key="4">
    <source>
        <dbReference type="Proteomes" id="UP001153714"/>
    </source>
</evidence>
<feature type="compositionally biased region" description="Basic and acidic residues" evidence="1">
    <location>
        <begin position="89"/>
        <end position="105"/>
    </location>
</feature>
<keyword evidence="2" id="KW-1133">Transmembrane helix</keyword>
<feature type="region of interest" description="Disordered" evidence="1">
    <location>
        <begin position="68"/>
        <end position="105"/>
    </location>
</feature>
<organism evidence="3 4">
    <name type="scientific">Diatraea saccharalis</name>
    <name type="common">sugarcane borer</name>
    <dbReference type="NCBI Taxonomy" id="40085"/>
    <lineage>
        <taxon>Eukaryota</taxon>
        <taxon>Metazoa</taxon>
        <taxon>Ecdysozoa</taxon>
        <taxon>Arthropoda</taxon>
        <taxon>Hexapoda</taxon>
        <taxon>Insecta</taxon>
        <taxon>Pterygota</taxon>
        <taxon>Neoptera</taxon>
        <taxon>Endopterygota</taxon>
        <taxon>Lepidoptera</taxon>
        <taxon>Glossata</taxon>
        <taxon>Ditrysia</taxon>
        <taxon>Pyraloidea</taxon>
        <taxon>Crambidae</taxon>
        <taxon>Crambinae</taxon>
        <taxon>Diatraea</taxon>
    </lineage>
</organism>
<evidence type="ECO:0000256" key="1">
    <source>
        <dbReference type="SAM" id="MobiDB-lite"/>
    </source>
</evidence>